<comment type="caution">
    <text evidence="4">The sequence shown here is derived from an EMBL/GenBank/DDBJ whole genome shotgun (WGS) entry which is preliminary data.</text>
</comment>
<proteinExistence type="predicted"/>
<evidence type="ECO:0000313" key="5">
    <source>
        <dbReference type="Proteomes" id="UP000075418"/>
    </source>
</evidence>
<evidence type="ECO:0000256" key="2">
    <source>
        <dbReference type="PROSITE-ProRule" id="PRU00335"/>
    </source>
</evidence>
<gene>
    <name evidence="4" type="ORF">A0131_01835</name>
</gene>
<evidence type="ECO:0000313" key="4">
    <source>
        <dbReference type="EMBL" id="KYH13551.1"/>
    </source>
</evidence>
<dbReference type="AlphaFoldDB" id="A0A151A296"/>
<dbReference type="EMBL" id="LUGM01000002">
    <property type="protein sequence ID" value="KYH13551.1"/>
    <property type="molecule type" value="Genomic_DNA"/>
</dbReference>
<dbReference type="PANTHER" id="PTHR43479:SF11">
    <property type="entry name" value="ACREF_ENVCD OPERON REPRESSOR-RELATED"/>
    <property type="match status" value="1"/>
</dbReference>
<dbReference type="RefSeq" id="WP_061853782.1">
    <property type="nucleotide sequence ID" value="NZ_LUGM01000002.1"/>
</dbReference>
<protein>
    <submittedName>
        <fullName evidence="4">TetR family transcriptional regulator</fullName>
    </submittedName>
</protein>
<dbReference type="Pfam" id="PF00440">
    <property type="entry name" value="TetR_N"/>
    <property type="match status" value="1"/>
</dbReference>
<dbReference type="InterPro" id="IPR050624">
    <property type="entry name" value="HTH-type_Tx_Regulator"/>
</dbReference>
<name>A0A151A296_9STAP</name>
<dbReference type="PROSITE" id="PS50977">
    <property type="entry name" value="HTH_TETR_2"/>
    <property type="match status" value="1"/>
</dbReference>
<dbReference type="SUPFAM" id="SSF46689">
    <property type="entry name" value="Homeodomain-like"/>
    <property type="match status" value="1"/>
</dbReference>
<accession>A0A151A296</accession>
<dbReference type="GO" id="GO:0003677">
    <property type="term" value="F:DNA binding"/>
    <property type="evidence" value="ECO:0007669"/>
    <property type="project" value="UniProtKB-UniRule"/>
</dbReference>
<evidence type="ECO:0000256" key="1">
    <source>
        <dbReference type="ARBA" id="ARBA00023125"/>
    </source>
</evidence>
<feature type="DNA-binding region" description="H-T-H motif" evidence="2">
    <location>
        <begin position="43"/>
        <end position="62"/>
    </location>
</feature>
<dbReference type="InterPro" id="IPR009057">
    <property type="entry name" value="Homeodomain-like_sf"/>
</dbReference>
<dbReference type="PRINTS" id="PR00455">
    <property type="entry name" value="HTHTETR"/>
</dbReference>
<dbReference type="PANTHER" id="PTHR43479">
    <property type="entry name" value="ACREF/ENVCD OPERON REPRESSOR-RELATED"/>
    <property type="match status" value="1"/>
</dbReference>
<dbReference type="Proteomes" id="UP000075418">
    <property type="component" value="Unassembled WGS sequence"/>
</dbReference>
<dbReference type="InterPro" id="IPR001647">
    <property type="entry name" value="HTH_TetR"/>
</dbReference>
<dbReference type="Gene3D" id="1.10.357.10">
    <property type="entry name" value="Tetracycline Repressor, domain 2"/>
    <property type="match status" value="1"/>
</dbReference>
<feature type="domain" description="HTH tetR-type" evidence="3">
    <location>
        <begin position="20"/>
        <end position="80"/>
    </location>
</feature>
<evidence type="ECO:0000259" key="3">
    <source>
        <dbReference type="PROSITE" id="PS50977"/>
    </source>
</evidence>
<organism evidence="4 5">
    <name type="scientific">Staphylococcus kloosii</name>
    <dbReference type="NCBI Taxonomy" id="29384"/>
    <lineage>
        <taxon>Bacteria</taxon>
        <taxon>Bacillati</taxon>
        <taxon>Bacillota</taxon>
        <taxon>Bacilli</taxon>
        <taxon>Bacillales</taxon>
        <taxon>Staphylococcaceae</taxon>
        <taxon>Staphylococcus</taxon>
    </lineage>
</organism>
<sequence>MNQDIKSLVETIVPQLEYLSDKQRRVIESAIALFSEQGFDKTSTKEIAQRANVAEGTVFKQFKSKRMLLYAGLIPILRDHIAPVAVKQFTDELNAIAHFDAFINLFVENRSQFIYDNRRILKVILNEAITNEDFQNILVNIFTHKLTSKLKDKIEWFINNGDMRNVKPEFFIRTVIAQILNLNIPIIVNNDYTKGENYQQFALFVKEGLYRMFKHE</sequence>
<reference evidence="4 5" key="1">
    <citation type="submission" date="2016-02" db="EMBL/GenBank/DDBJ databases">
        <title>Draft genome sequence of hydrocarbon degrading Staphylococcus saprophyticus Strain CNV2, isolated from crude-oil contaminated soil from Noonmati Oil Refinery, Guwahati, Assam, India.</title>
        <authorList>
            <person name="Mukherjee A."/>
            <person name="Chettri B."/>
            <person name="Langpoklakpam J."/>
            <person name="Singh A.K."/>
            <person name="Chattopadhyay D.J."/>
        </authorList>
    </citation>
    <scope>NUCLEOTIDE SEQUENCE [LARGE SCALE GENOMIC DNA]</scope>
    <source>
        <strain evidence="4 5">CNV2</strain>
    </source>
</reference>
<keyword evidence="1 2" id="KW-0238">DNA-binding</keyword>